<evidence type="ECO:0000313" key="2">
    <source>
        <dbReference type="EnsemblMetazoa" id="GPPI038730-PA"/>
    </source>
</evidence>
<dbReference type="EMBL" id="JXJN01019416">
    <property type="status" value="NOT_ANNOTATED_CDS"/>
    <property type="molecule type" value="Genomic_DNA"/>
</dbReference>
<evidence type="ECO:0000313" key="3">
    <source>
        <dbReference type="Proteomes" id="UP000092460"/>
    </source>
</evidence>
<evidence type="ECO:0000256" key="1">
    <source>
        <dbReference type="SAM" id="MobiDB-lite"/>
    </source>
</evidence>
<feature type="compositionally biased region" description="Low complexity" evidence="1">
    <location>
        <begin position="17"/>
        <end position="39"/>
    </location>
</feature>
<organism evidence="2 3">
    <name type="scientific">Glossina palpalis gambiensis</name>
    <dbReference type="NCBI Taxonomy" id="67801"/>
    <lineage>
        <taxon>Eukaryota</taxon>
        <taxon>Metazoa</taxon>
        <taxon>Ecdysozoa</taxon>
        <taxon>Arthropoda</taxon>
        <taxon>Hexapoda</taxon>
        <taxon>Insecta</taxon>
        <taxon>Pterygota</taxon>
        <taxon>Neoptera</taxon>
        <taxon>Endopterygota</taxon>
        <taxon>Diptera</taxon>
        <taxon>Brachycera</taxon>
        <taxon>Muscomorpha</taxon>
        <taxon>Hippoboscoidea</taxon>
        <taxon>Glossinidae</taxon>
        <taxon>Glossina</taxon>
    </lineage>
</organism>
<protein>
    <submittedName>
        <fullName evidence="2">Uncharacterized protein</fullName>
    </submittedName>
</protein>
<dbReference type="Proteomes" id="UP000092460">
    <property type="component" value="Unassembled WGS sequence"/>
</dbReference>
<proteinExistence type="predicted"/>
<sequence>MHRMGVLKLEKPFFKKSSSSSSSSSSSRSSSTSSSNRFSSNIIQGVPKKVIHTLGDYKKRIDLEGLQFKKSIKCAKVHYRYAFAKNRLSCNEMFGVTVNTKY</sequence>
<reference evidence="2" key="2">
    <citation type="submission" date="2020-05" db="UniProtKB">
        <authorList>
            <consortium name="EnsemblMetazoa"/>
        </authorList>
    </citation>
    <scope>IDENTIFICATION</scope>
    <source>
        <strain evidence="2">IAEA</strain>
    </source>
</reference>
<dbReference type="EnsemblMetazoa" id="GPPI038730-RA">
    <property type="protein sequence ID" value="GPPI038730-PA"/>
    <property type="gene ID" value="GPPI038730"/>
</dbReference>
<reference evidence="3" key="1">
    <citation type="submission" date="2015-01" db="EMBL/GenBank/DDBJ databases">
        <authorList>
            <person name="Aksoy S."/>
            <person name="Warren W."/>
            <person name="Wilson R.K."/>
        </authorList>
    </citation>
    <scope>NUCLEOTIDE SEQUENCE [LARGE SCALE GENOMIC DNA]</scope>
    <source>
        <strain evidence="3">IAEA</strain>
    </source>
</reference>
<keyword evidence="3" id="KW-1185">Reference proteome</keyword>
<name>A0A1B0BRY8_9MUSC</name>
<feature type="region of interest" description="Disordered" evidence="1">
    <location>
        <begin position="1"/>
        <end position="39"/>
    </location>
</feature>
<dbReference type="AlphaFoldDB" id="A0A1B0BRY8"/>
<dbReference type="VEuPathDB" id="VectorBase:GPPI038730"/>
<accession>A0A1B0BRY8</accession>